<keyword evidence="6" id="KW-1185">Reference proteome</keyword>
<evidence type="ECO:0008006" key="7">
    <source>
        <dbReference type="Google" id="ProtNLM"/>
    </source>
</evidence>
<organism evidence="5 6">
    <name type="scientific">Parthenolecanium corni</name>
    <dbReference type="NCBI Taxonomy" id="536013"/>
    <lineage>
        <taxon>Eukaryota</taxon>
        <taxon>Metazoa</taxon>
        <taxon>Ecdysozoa</taxon>
        <taxon>Arthropoda</taxon>
        <taxon>Hexapoda</taxon>
        <taxon>Insecta</taxon>
        <taxon>Pterygota</taxon>
        <taxon>Neoptera</taxon>
        <taxon>Paraneoptera</taxon>
        <taxon>Hemiptera</taxon>
        <taxon>Sternorrhyncha</taxon>
        <taxon>Coccoidea</taxon>
        <taxon>Coccidae</taxon>
        <taxon>Parthenolecanium</taxon>
    </lineage>
</organism>
<comment type="caution">
    <text evidence="5">The sequence shown here is derived from an EMBL/GenBank/DDBJ whole genome shotgun (WGS) entry which is preliminary data.</text>
</comment>
<dbReference type="InterPro" id="IPR051418">
    <property type="entry name" value="Spondin/Thrombospondin_T1"/>
</dbReference>
<dbReference type="InterPro" id="IPR009465">
    <property type="entry name" value="Spondin_N"/>
</dbReference>
<evidence type="ECO:0000313" key="5">
    <source>
        <dbReference type="EMBL" id="KAK7580168.1"/>
    </source>
</evidence>
<evidence type="ECO:0000256" key="1">
    <source>
        <dbReference type="ARBA" id="ARBA00022737"/>
    </source>
</evidence>
<dbReference type="PROSITE" id="PS51019">
    <property type="entry name" value="REELIN"/>
    <property type="match status" value="1"/>
</dbReference>
<sequence>MLVRLLTLLVLVYHVYAAGICDRKPKGATGTPQLTGNRYRIVIASNPETYTPEQIYTVILQGRSSVVEDPNTFNGFTLNVEPAEKPSDLSVPIGPLSAGVFKIIPGEVNTKIDENCPNTVVHSSHTFVSKIEVWWKAPVAGTGCVLFRASVMEQNLWFQNDGGLTLKLCENQDLDVSGQQEKCCSCNEAKYEMKFEGLWTRQSHPLHFPDNVWLTRFSDVIGASHASDYRIWRVNTSASAGLIEFSENGNTTVLESEIKSNRTRTVIKAKGVTYPNITGKTFAVFRVDPEHHLLSLVSLIKPSPDWFVGLTGFELCDSNCSWISERKIDLHPYDLGIWEDVNYQTKNKPKEEQIHKIDHSNIPDSPFYVDSTEKLKPMARVHLIKSREYEKNENCQTDEVTRSGEDEEKLKECTKAEFGSWTNCTIEECDPERVRVQFRQFEDSIKEFCQNQSIRIMNEERCEVKCAPWKTPKPVPTTTMCPVTQWSPFSECKPKSCRRERKRTLQKEEDRYLRACGNVLKTQALLCSKEECAQAKSKSLLYGT</sequence>
<evidence type="ECO:0000256" key="2">
    <source>
        <dbReference type="SAM" id="SignalP"/>
    </source>
</evidence>
<proteinExistence type="predicted"/>
<protein>
    <recommendedName>
        <fullName evidence="7">Spondin-1</fullName>
    </recommendedName>
</protein>
<dbReference type="InterPro" id="IPR038678">
    <property type="entry name" value="Spondin_N_sf"/>
</dbReference>
<dbReference type="Pfam" id="PF06468">
    <property type="entry name" value="Spond_N"/>
    <property type="match status" value="1"/>
</dbReference>
<dbReference type="PROSITE" id="PS51020">
    <property type="entry name" value="SPONDIN"/>
    <property type="match status" value="1"/>
</dbReference>
<dbReference type="PANTHER" id="PTHR11311:SF16">
    <property type="entry name" value="SPONDIN-1"/>
    <property type="match status" value="1"/>
</dbReference>
<dbReference type="Pfam" id="PF02014">
    <property type="entry name" value="Reeler"/>
    <property type="match status" value="1"/>
</dbReference>
<feature type="signal peptide" evidence="2">
    <location>
        <begin position="1"/>
        <end position="17"/>
    </location>
</feature>
<dbReference type="Gene3D" id="2.60.40.2130">
    <property type="entry name" value="F-spondin domain"/>
    <property type="match status" value="1"/>
</dbReference>
<dbReference type="FunFam" id="2.60.40.2130:FF:000002">
    <property type="entry name" value="Putative Spondin-1"/>
    <property type="match status" value="1"/>
</dbReference>
<name>A0AAN9Y230_9HEMI</name>
<dbReference type="AlphaFoldDB" id="A0AAN9Y230"/>
<dbReference type="NCBIfam" id="NF038123">
    <property type="entry name" value="NF038123_dom"/>
    <property type="match status" value="1"/>
</dbReference>
<gene>
    <name evidence="5" type="ORF">V9T40_000797</name>
</gene>
<evidence type="ECO:0000313" key="6">
    <source>
        <dbReference type="Proteomes" id="UP001367676"/>
    </source>
</evidence>
<feature type="domain" description="Spondin" evidence="4">
    <location>
        <begin position="179"/>
        <end position="366"/>
    </location>
</feature>
<dbReference type="PANTHER" id="PTHR11311">
    <property type="entry name" value="SPONDIN"/>
    <property type="match status" value="1"/>
</dbReference>
<accession>A0AAN9Y230</accession>
<evidence type="ECO:0000259" key="3">
    <source>
        <dbReference type="PROSITE" id="PS51019"/>
    </source>
</evidence>
<dbReference type="Proteomes" id="UP001367676">
    <property type="component" value="Unassembled WGS sequence"/>
</dbReference>
<keyword evidence="2" id="KW-0732">Signal</keyword>
<dbReference type="GO" id="GO:0031012">
    <property type="term" value="C:extracellular matrix"/>
    <property type="evidence" value="ECO:0007669"/>
    <property type="project" value="TreeGrafter"/>
</dbReference>
<dbReference type="InterPro" id="IPR042307">
    <property type="entry name" value="Reeler_sf"/>
</dbReference>
<dbReference type="CDD" id="cd08544">
    <property type="entry name" value="Reeler"/>
    <property type="match status" value="1"/>
</dbReference>
<dbReference type="EMBL" id="JBBCAQ010000034">
    <property type="protein sequence ID" value="KAK7580168.1"/>
    <property type="molecule type" value="Genomic_DNA"/>
</dbReference>
<dbReference type="Gene3D" id="2.60.40.4060">
    <property type="entry name" value="Reeler domain"/>
    <property type="match status" value="1"/>
</dbReference>
<evidence type="ECO:0000259" key="4">
    <source>
        <dbReference type="PROSITE" id="PS51020"/>
    </source>
</evidence>
<reference evidence="5 6" key="1">
    <citation type="submission" date="2024-03" db="EMBL/GenBank/DDBJ databases">
        <title>Adaptation during the transition from Ophiocordyceps entomopathogen to insect associate is accompanied by gene loss and intensified selection.</title>
        <authorList>
            <person name="Ward C.M."/>
            <person name="Onetto C.A."/>
            <person name="Borneman A.R."/>
        </authorList>
    </citation>
    <scope>NUCLEOTIDE SEQUENCE [LARGE SCALE GENOMIC DNA]</scope>
    <source>
        <strain evidence="5">AWRI1</strain>
        <tissue evidence="5">Single Adult Female</tissue>
    </source>
</reference>
<dbReference type="InterPro" id="IPR002861">
    <property type="entry name" value="Reeler_dom"/>
</dbReference>
<dbReference type="GO" id="GO:0007155">
    <property type="term" value="P:cell adhesion"/>
    <property type="evidence" value="ECO:0007669"/>
    <property type="project" value="TreeGrafter"/>
</dbReference>
<keyword evidence="1" id="KW-0677">Repeat</keyword>
<feature type="domain" description="Reelin" evidence="3">
    <location>
        <begin position="6"/>
        <end position="181"/>
    </location>
</feature>
<feature type="chain" id="PRO_5042868006" description="Spondin-1" evidence="2">
    <location>
        <begin position="18"/>
        <end position="544"/>
    </location>
</feature>